<keyword evidence="3" id="KW-0812">Transmembrane</keyword>
<feature type="transmembrane region" description="Helical" evidence="3">
    <location>
        <begin position="449"/>
        <end position="471"/>
    </location>
</feature>
<evidence type="ECO:0000313" key="5">
    <source>
        <dbReference type="Proteomes" id="UP000204391"/>
    </source>
</evidence>
<dbReference type="RefSeq" id="WP_089532163.1">
    <property type="nucleotide sequence ID" value="NZ_CP022437.1"/>
</dbReference>
<dbReference type="AlphaFoldDB" id="A0A221MCE9"/>
<dbReference type="PANTHER" id="PTHR37813:SF1">
    <property type="entry name" value="FELS-2 PROPHAGE PROTEIN"/>
    <property type="match status" value="1"/>
</dbReference>
<evidence type="ECO:0000256" key="1">
    <source>
        <dbReference type="SAM" id="Coils"/>
    </source>
</evidence>
<evidence type="ECO:0008006" key="6">
    <source>
        <dbReference type="Google" id="ProtNLM"/>
    </source>
</evidence>
<dbReference type="EMBL" id="CP022437">
    <property type="protein sequence ID" value="ASN05313.1"/>
    <property type="molecule type" value="Genomic_DNA"/>
</dbReference>
<feature type="transmembrane region" description="Helical" evidence="3">
    <location>
        <begin position="392"/>
        <end position="411"/>
    </location>
</feature>
<keyword evidence="1" id="KW-0175">Coiled coil</keyword>
<name>A0A221MCE9_9BACI</name>
<feature type="region of interest" description="Disordered" evidence="2">
    <location>
        <begin position="690"/>
        <end position="712"/>
    </location>
</feature>
<feature type="compositionally biased region" description="Polar residues" evidence="2">
    <location>
        <begin position="692"/>
        <end position="709"/>
    </location>
</feature>
<protein>
    <recommendedName>
        <fullName evidence="6">Phage tail tape measure protein</fullName>
    </recommendedName>
</protein>
<accession>A0A221MCE9</accession>
<proteinExistence type="predicted"/>
<keyword evidence="3" id="KW-0472">Membrane</keyword>
<feature type="transmembrane region" description="Helical" evidence="3">
    <location>
        <begin position="423"/>
        <end position="443"/>
    </location>
</feature>
<keyword evidence="3" id="KW-1133">Transmembrane helix</keyword>
<feature type="coiled-coil region" evidence="1">
    <location>
        <begin position="50"/>
        <end position="77"/>
    </location>
</feature>
<evidence type="ECO:0000256" key="3">
    <source>
        <dbReference type="SAM" id="Phobius"/>
    </source>
</evidence>
<dbReference type="OrthoDB" id="1779742at2"/>
<feature type="transmembrane region" description="Helical" evidence="3">
    <location>
        <begin position="347"/>
        <end position="372"/>
    </location>
</feature>
<organism evidence="4 5">
    <name type="scientific">Virgibacillus necropolis</name>
    <dbReference type="NCBI Taxonomy" id="163877"/>
    <lineage>
        <taxon>Bacteria</taxon>
        <taxon>Bacillati</taxon>
        <taxon>Bacillota</taxon>
        <taxon>Bacilli</taxon>
        <taxon>Bacillales</taxon>
        <taxon>Bacillaceae</taxon>
        <taxon>Virgibacillus</taxon>
    </lineage>
</organism>
<sequence length="750" mass="81286">MASNLNVSFSIKAIDKFTKPMAKLERQLDSVTRMIHNLPEGKHIEINVNENKAVQDIEKVESRLDRLQKRKFTFQLKVAVKDFRTKMDRVATSMRTFGEISQGVTRGGLFMALPALVPVLGATAGGIMAVSSALATAGIGSAAFASVAIPAIKGVFDANEKLKEAQQAVADASNDEEKATALKELKKLTDSYSKSQLKSVEAIKKFSGFFNKFVEKFEPNILSIFNKSLGSLEALLLLLEPSIQSVTGAVGRLFESFNKTLNTEQVKSFFAWVGETAGPQLEILTKAVGNFILGFGTMLQAFNPLAMDFSEGFLKMSEGFAAWAAKLSESEKFNKFINFVRENAPKVLALIGNLTTFIINLGVAMQPVGTVMLDLINKFLSWSSTLLANHKWIGIVIGILSVLMGALFMLATPVIAVISLFKFLAPVITTAGNVMAKAIPWIARIGSKLMWLTGPVGIVIGIVTQLAIVVYKNWDSIKAWTISTFNKVASWISQKWNEIKASFALVAGIVRMAINKFSEFKSAVRAKMSEIANKIRNTWSEIKSGISSKLSSIGNSIRSKFSEFVGIIRSKMHDAKSKAIEIWNKVMDFFSGIDLFDVGANIISGLISGIKSMAGELINSVKGSVGSAIDKAKNLLGIASPSKVFKQIGVFTGEGFIVGMDRMKSAVSKAGGNLAQASIPSAYGRQYDNFGGRTSRNAETTQNKASTPQVGGGFTQHVTIHNSAPLSPSEMARKQKQVSQRLALEWGFSG</sequence>
<reference evidence="4 5" key="1">
    <citation type="journal article" date="2003" name="Int. J. Syst. Evol. Microbiol.">
        <title>Virgibacillus carmonensis sp. nov., Virgibacillus necropolis sp. nov. and Virgibacillus picturae sp. nov., three novel species isolated from deteriorated mural paintings, transfer of the species of the genus salibacillus to Virgibacillus, as Virgibacillus marismortui comb. nov. and Virgibacillus salexigens comb. nov., and emended description of the genus Virgibacillus.</title>
        <authorList>
            <person name="Heyrman J."/>
            <person name="Logan N.A."/>
            <person name="Busse H.J."/>
            <person name="Balcaen A."/>
            <person name="Lebbe L."/>
            <person name="Rodriguez-Diaz M."/>
            <person name="Swings J."/>
            <person name="De Vos P."/>
        </authorList>
    </citation>
    <scope>NUCLEOTIDE SEQUENCE [LARGE SCALE GENOMIC DNA]</scope>
    <source>
        <strain evidence="4 5">LMG 19488</strain>
    </source>
</reference>
<keyword evidence="5" id="KW-1185">Reference proteome</keyword>
<feature type="coiled-coil region" evidence="1">
    <location>
        <begin position="155"/>
        <end position="182"/>
    </location>
</feature>
<gene>
    <name evidence="4" type="ORF">CFK40_09955</name>
</gene>
<dbReference type="PANTHER" id="PTHR37813">
    <property type="entry name" value="FELS-2 PROPHAGE PROTEIN"/>
    <property type="match status" value="1"/>
</dbReference>
<feature type="transmembrane region" description="Helical" evidence="3">
    <location>
        <begin position="134"/>
        <end position="156"/>
    </location>
</feature>
<evidence type="ECO:0000313" key="4">
    <source>
        <dbReference type="EMBL" id="ASN05313.1"/>
    </source>
</evidence>
<feature type="transmembrane region" description="Helical" evidence="3">
    <location>
        <begin position="109"/>
        <end position="128"/>
    </location>
</feature>
<dbReference type="Gene3D" id="1.20.120.20">
    <property type="entry name" value="Apolipoprotein"/>
    <property type="match status" value="1"/>
</dbReference>
<dbReference type="KEGG" id="vne:CFK40_09955"/>
<dbReference type="Proteomes" id="UP000204391">
    <property type="component" value="Chromosome"/>
</dbReference>
<evidence type="ECO:0000256" key="2">
    <source>
        <dbReference type="SAM" id="MobiDB-lite"/>
    </source>
</evidence>